<evidence type="ECO:0000313" key="2">
    <source>
        <dbReference type="EMBL" id="OGL44062.1"/>
    </source>
</evidence>
<feature type="transmembrane region" description="Helical" evidence="1">
    <location>
        <begin position="219"/>
        <end position="238"/>
    </location>
</feature>
<keyword evidence="1" id="KW-0472">Membrane</keyword>
<feature type="transmembrane region" description="Helical" evidence="1">
    <location>
        <begin position="134"/>
        <end position="154"/>
    </location>
</feature>
<accession>A0A1F7RRA0</accession>
<feature type="transmembrane region" description="Helical" evidence="1">
    <location>
        <begin position="247"/>
        <end position="265"/>
    </location>
</feature>
<evidence type="ECO:0000313" key="3">
    <source>
        <dbReference type="Proteomes" id="UP000179266"/>
    </source>
</evidence>
<feature type="transmembrane region" description="Helical" evidence="1">
    <location>
        <begin position="326"/>
        <end position="345"/>
    </location>
</feature>
<name>A0A1F7RRA0_9BACT</name>
<dbReference type="Proteomes" id="UP000179266">
    <property type="component" value="Unassembled WGS sequence"/>
</dbReference>
<gene>
    <name evidence="2" type="ORF">A2161_14540</name>
</gene>
<dbReference type="EMBL" id="MGDD01000242">
    <property type="protein sequence ID" value="OGL44062.1"/>
    <property type="molecule type" value="Genomic_DNA"/>
</dbReference>
<evidence type="ECO:0000256" key="1">
    <source>
        <dbReference type="SAM" id="Phobius"/>
    </source>
</evidence>
<keyword evidence="1" id="KW-0812">Transmembrane</keyword>
<reference evidence="2 3" key="1">
    <citation type="journal article" date="2016" name="Nat. Commun.">
        <title>Thousands of microbial genomes shed light on interconnected biogeochemical processes in an aquifer system.</title>
        <authorList>
            <person name="Anantharaman K."/>
            <person name="Brown C.T."/>
            <person name="Hug L.A."/>
            <person name="Sharon I."/>
            <person name="Castelle C.J."/>
            <person name="Probst A.J."/>
            <person name="Thomas B.C."/>
            <person name="Singh A."/>
            <person name="Wilkins M.J."/>
            <person name="Karaoz U."/>
            <person name="Brodie E.L."/>
            <person name="Williams K.H."/>
            <person name="Hubbard S.S."/>
            <person name="Banfield J.F."/>
        </authorList>
    </citation>
    <scope>NUCLEOTIDE SEQUENCE [LARGE SCALE GENOMIC DNA]</scope>
</reference>
<organism evidence="2 3">
    <name type="scientific">Candidatus Schekmanbacteria bacterium RBG_13_48_7</name>
    <dbReference type="NCBI Taxonomy" id="1817878"/>
    <lineage>
        <taxon>Bacteria</taxon>
        <taxon>Candidatus Schekmaniibacteriota</taxon>
    </lineage>
</organism>
<feature type="transmembrane region" description="Helical" evidence="1">
    <location>
        <begin position="20"/>
        <end position="39"/>
    </location>
</feature>
<keyword evidence="1" id="KW-1133">Transmembrane helix</keyword>
<comment type="caution">
    <text evidence="2">The sequence shown here is derived from an EMBL/GenBank/DDBJ whole genome shotgun (WGS) entry which is preliminary data.</text>
</comment>
<proteinExistence type="predicted"/>
<sequence>MKNNDIKNITWKTVRSRLPFSGQTTIIMFIFAFVLISHFQCKVTNSSDSKWVIPLAMSIIYEGNTDLDEYKTIIEPGDYRVENVNGHLYSLYHLGVLLLVVPIIYCIDKALPIFSGVFLSDCNNKFFETLERFLASYFIALTAVFIYLIAIKMLNKKGPALFTVFVFSFCTSSWSTASRALWQHGPSMLMLTVCLYMIILAKDRPWLIQFMSIPLAYSYVIRPTNSISVIILTIYVLVQFRNYFTKFIFWGLLIAFPFCIYNLYVYGTLFTTYYKVEMIFTNKKFLSGALGILISPSRGLFIFTPVFLFSIYGMYITLKEKSTPTLNYFLVAIILLHSFVLFSYSNWWGGWSYGPRLFADMIPFFIYFLIPVNDRIFQFPGKTKKIIIFLYIFAVIHSFSIHYRGATNPCVLVWNNLPDDIDKNPERIWDWRDPQFLRGLNTPFSYR</sequence>
<dbReference type="AlphaFoldDB" id="A0A1F7RRA0"/>
<feature type="transmembrane region" description="Helical" evidence="1">
    <location>
        <begin position="189"/>
        <end position="207"/>
    </location>
</feature>
<protein>
    <recommendedName>
        <fullName evidence="4">Glycosyltransferase RgtA/B/C/D-like domain-containing protein</fullName>
    </recommendedName>
</protein>
<feature type="transmembrane region" description="Helical" evidence="1">
    <location>
        <begin position="357"/>
        <end position="374"/>
    </location>
</feature>
<evidence type="ECO:0008006" key="4">
    <source>
        <dbReference type="Google" id="ProtNLM"/>
    </source>
</evidence>
<feature type="transmembrane region" description="Helical" evidence="1">
    <location>
        <begin position="160"/>
        <end position="177"/>
    </location>
</feature>
<feature type="transmembrane region" description="Helical" evidence="1">
    <location>
        <begin position="386"/>
        <end position="403"/>
    </location>
</feature>
<feature type="transmembrane region" description="Helical" evidence="1">
    <location>
        <begin position="285"/>
        <end position="314"/>
    </location>
</feature>